<evidence type="ECO:0000259" key="6">
    <source>
        <dbReference type="PROSITE" id="PS50090"/>
    </source>
</evidence>
<feature type="compositionally biased region" description="Basic residues" evidence="5">
    <location>
        <begin position="501"/>
        <end position="517"/>
    </location>
</feature>
<dbReference type="PANTHER" id="PTHR46621:SF1">
    <property type="entry name" value="SNRNA-ACTIVATING PROTEIN COMPLEX SUBUNIT 4"/>
    <property type="match status" value="1"/>
</dbReference>
<evidence type="ECO:0000256" key="2">
    <source>
        <dbReference type="ARBA" id="ARBA00023125"/>
    </source>
</evidence>
<keyword evidence="1" id="KW-0805">Transcription regulation</keyword>
<dbReference type="PANTHER" id="PTHR46621">
    <property type="entry name" value="SNRNA-ACTIVATING PROTEIN COMPLEX SUBUNIT 4"/>
    <property type="match status" value="1"/>
</dbReference>
<dbReference type="GO" id="GO:0019185">
    <property type="term" value="C:snRNA-activating protein complex"/>
    <property type="evidence" value="ECO:0007669"/>
    <property type="project" value="TreeGrafter"/>
</dbReference>
<dbReference type="InterPro" id="IPR009057">
    <property type="entry name" value="Homeodomain-like_sf"/>
</dbReference>
<evidence type="ECO:0000256" key="3">
    <source>
        <dbReference type="ARBA" id="ARBA00023163"/>
    </source>
</evidence>
<dbReference type="CDD" id="cd00167">
    <property type="entry name" value="SANT"/>
    <property type="match status" value="1"/>
</dbReference>
<feature type="compositionally biased region" description="Polar residues" evidence="5">
    <location>
        <begin position="1714"/>
        <end position="1728"/>
    </location>
</feature>
<feature type="compositionally biased region" description="Pro residues" evidence="5">
    <location>
        <begin position="835"/>
        <end position="851"/>
    </location>
</feature>
<feature type="region of interest" description="Disordered" evidence="5">
    <location>
        <begin position="222"/>
        <end position="375"/>
    </location>
</feature>
<feature type="compositionally biased region" description="Polar residues" evidence="5">
    <location>
        <begin position="812"/>
        <end position="823"/>
    </location>
</feature>
<feature type="compositionally biased region" description="Low complexity" evidence="5">
    <location>
        <begin position="1393"/>
        <end position="1414"/>
    </location>
</feature>
<feature type="compositionally biased region" description="Low complexity" evidence="5">
    <location>
        <begin position="799"/>
        <end position="811"/>
    </location>
</feature>
<feature type="compositionally biased region" description="Polar residues" evidence="5">
    <location>
        <begin position="624"/>
        <end position="640"/>
    </location>
</feature>
<feature type="compositionally biased region" description="Gly residues" evidence="5">
    <location>
        <begin position="1630"/>
        <end position="1639"/>
    </location>
</feature>
<feature type="compositionally biased region" description="Gly residues" evidence="5">
    <location>
        <begin position="1249"/>
        <end position="1258"/>
    </location>
</feature>
<dbReference type="InterPro" id="IPR051575">
    <property type="entry name" value="Myb-like_DNA-bd"/>
</dbReference>
<dbReference type="VEuPathDB" id="CryptoDB:Vbra_22653"/>
<gene>
    <name evidence="8" type="ORF">Vbra_22653</name>
</gene>
<feature type="compositionally biased region" description="Polar residues" evidence="5">
    <location>
        <begin position="1649"/>
        <end position="1664"/>
    </location>
</feature>
<feature type="region of interest" description="Disordered" evidence="5">
    <location>
        <begin position="1332"/>
        <end position="1549"/>
    </location>
</feature>
<dbReference type="GO" id="GO:0000978">
    <property type="term" value="F:RNA polymerase II cis-regulatory region sequence-specific DNA binding"/>
    <property type="evidence" value="ECO:0007669"/>
    <property type="project" value="TreeGrafter"/>
</dbReference>
<dbReference type="PROSITE" id="PS50090">
    <property type="entry name" value="MYB_LIKE"/>
    <property type="match status" value="1"/>
</dbReference>
<feature type="compositionally biased region" description="Pro residues" evidence="5">
    <location>
        <begin position="49"/>
        <end position="60"/>
    </location>
</feature>
<feature type="compositionally biased region" description="Polar residues" evidence="5">
    <location>
        <begin position="974"/>
        <end position="985"/>
    </location>
</feature>
<feature type="compositionally biased region" description="Pro residues" evidence="5">
    <location>
        <begin position="1"/>
        <end position="11"/>
    </location>
</feature>
<evidence type="ECO:0000313" key="8">
    <source>
        <dbReference type="EMBL" id="CEM22774.1"/>
    </source>
</evidence>
<evidence type="ECO:0000256" key="5">
    <source>
        <dbReference type="SAM" id="MobiDB-lite"/>
    </source>
</evidence>
<accession>A0A0G4G4C5</accession>
<sequence length="1820" mass="192096">MNQPSSQPPQPSNGVRSWDSQGVGGVPPLPFPGWVTHPGQYGPFGRDGPMPPPHSFPPQMPMNGGMGHPGAMRPPFSRTGSENGLGGPRAQSPPAVNMRPWTPAEDERLHELVQQYSGGHWNSVAAYFEGRMAAECMNRWHKHLKLVDRRTDPKGAAPRPTDAPERPSASAAAAPLELDAQHSAGLMGPCGMMYGQRYGPGSSDANFNGYWSNGMSVAPPATNGPYLAQGPPGWIGQGGPFPPPPSSVFPPRGPPHPSRPADHNGGGGGEAVSPTSASNTNKRDDSSLTPSPHPSRPLGREGGPFAYGLSFDLPGQSNAEVRPEAAGEGGGGSNGESKTRRGKKRRKEEEAQEGETDQQRGVPAPLPLPTFPGFLEHSPSSLLTLMDSTTCGNAPTMPLDYSSISLPAPSTKSLFTLPNPAILKPLDEEQPDPLAATATAASVKRKGHQPKAKAKGGAAAKRKGRRKRASKKEEREDEEVDMDELAAQEDSDDEPLAAPTRRGRGKGKGRGRKRPSRQKASESPPECEQEAAETPVADPSQEDVIRIGQELRRLSEQLLACRGVSALSDEQRQMLNFHLTHTHAADGQKHDSGDGQPVQKRRKSAGLECHPGLYMGEPNAAPPASTSPWRGLVASQQDADSSLPKASPAADHLGGAGDGSGHGGEEEEEEEGMDGMEGNEEGAVANDDAEWVKWIHPSAAAAPPSNNPSSRPSSAMAVRLAVRGGPWQPFFDPTHMEEEEEEERDNPQRLFLDFNDERLLQPSAGDGFVREDDPMDIGQVALPPKVPSFSGLQVHRPASSFVGRPSPSSSFIGNRSVSMSSANVAPDNMGRPRPSNSPEPEPPVVPSPPSEVPEGLLGPDDGSDRGGARRADPGADGRAAGKQEGERGRETAVSRPPAPHASSMDPQASLCQLLEYQQLDRARLMQYQSLPSMMPMRMGSAIYSMHGSDMHAGVPQLHHRSFTAPELPSEPPVASQTTPPDSGQVQLQSLLQQRSELEERITQQRQQNLTYPPSSPLPFSYPATTSQSDRPATDADAVIPRLSEALRSVQWQIANLRASLGNQPPNHGSGSGVAAGPQPSENHTSPRSGIPGAPPSSPSDVMARGPQQHPTQPAGGLSLSPSVRPPPQLNLAGSGGYPPPFQYGGRGNQFSPYLPPSGVPHTPPMGASQPPHHPWNGHQFNNPPCQPPWPMQPPQPPPVMMGSPALSPSAAAAASEQAAADNGLLSPRVSVRGGSRPPSTDGRQQDSGSGSGSGSGEGRGVKRDVSQPIKDEKQAAGDGDGEKGGKGGVRQQGKEGKMSRAALFDGPFPIKSQFLSMSPGELEIQERLTTIKELWQGKTTFTSTTKNKRSEPPKDKPAPPTHSSAPVPAAASTDAASSTDPPQSADPPPLTRPLSADKASSPSAAPRSPLLACPGSAPDIMVSRSSSNPPLMPSVPEDAEVKGEDQEDLPVPHSPPPPVGASGPMRPLTAPPPLVWGTGRLATVGRPPALAMPKWQQDKLQQQQQQQQQPQPRAEEAPIGDDSGKGSSTSAPEAERGPNGLPKAPTEILAASLTEFDPYKHLNLPQERMPKPDLVPGKEVIVSSAPPTARPPFGSSMPFQGQFTMPLAAAGSPPLVNAALGLARQLEAKGLGGQQGGGGNRRREENPIAPSQPSSVGPLTFSPSNPAATSRFPVYNYAYRPPLTPPFAYRFGPVPPLSFMYNVGIPPPRYTHMHSSNTAVETQSQASSEGRAVSGRAASEGRPARQEAKVAGDVPPKGDSLMSGSGRGKVLWFGDPTPTPALKQQLALLREAHQEKMRGGEDKDREEGEGKPEGDDSMQG</sequence>
<feature type="compositionally biased region" description="Low complexity" evidence="5">
    <location>
        <begin position="1498"/>
        <end position="1511"/>
    </location>
</feature>
<dbReference type="OrthoDB" id="2143914at2759"/>
<dbReference type="Proteomes" id="UP000041254">
    <property type="component" value="Unassembled WGS sequence"/>
</dbReference>
<feature type="region of interest" description="Disordered" evidence="5">
    <location>
        <begin position="423"/>
        <end position="543"/>
    </location>
</feature>
<feature type="compositionally biased region" description="Low complexity" evidence="5">
    <location>
        <begin position="697"/>
        <end position="715"/>
    </location>
</feature>
<feature type="region of interest" description="Disordered" evidence="5">
    <location>
        <begin position="962"/>
        <end position="985"/>
    </location>
</feature>
<evidence type="ECO:0000313" key="9">
    <source>
        <dbReference type="Proteomes" id="UP000041254"/>
    </source>
</evidence>
<feature type="domain" description="Myb-like" evidence="6">
    <location>
        <begin position="93"/>
        <end position="144"/>
    </location>
</feature>
<feature type="region of interest" description="Disordered" evidence="5">
    <location>
        <begin position="578"/>
        <end position="748"/>
    </location>
</feature>
<dbReference type="SMART" id="SM00717">
    <property type="entry name" value="SANT"/>
    <property type="match status" value="1"/>
</dbReference>
<feature type="compositionally biased region" description="Low complexity" evidence="5">
    <location>
        <begin position="1200"/>
        <end position="1220"/>
    </location>
</feature>
<dbReference type="InParanoid" id="A0A0G4G4C5"/>
<feature type="region of interest" description="Disordered" evidence="5">
    <location>
        <begin position="1001"/>
        <end position="1034"/>
    </location>
</feature>
<evidence type="ECO:0000256" key="4">
    <source>
        <dbReference type="ARBA" id="ARBA00023242"/>
    </source>
</evidence>
<dbReference type="Gene3D" id="1.10.10.60">
    <property type="entry name" value="Homeodomain-like"/>
    <property type="match status" value="1"/>
</dbReference>
<feature type="domain" description="HTH myb-type" evidence="7">
    <location>
        <begin position="94"/>
        <end position="148"/>
    </location>
</feature>
<dbReference type="GO" id="GO:0042796">
    <property type="term" value="P:snRNA transcription by RNA polymerase III"/>
    <property type="evidence" value="ECO:0007669"/>
    <property type="project" value="TreeGrafter"/>
</dbReference>
<feature type="region of interest" description="Disordered" evidence="5">
    <location>
        <begin position="1630"/>
        <end position="1664"/>
    </location>
</feature>
<name>A0A0G4G4C5_VITBC</name>
<feature type="region of interest" description="Disordered" evidence="5">
    <location>
        <begin position="797"/>
        <end position="906"/>
    </location>
</feature>
<evidence type="ECO:0000259" key="7">
    <source>
        <dbReference type="PROSITE" id="PS51294"/>
    </source>
</evidence>
<organism evidence="8 9">
    <name type="scientific">Vitrella brassicaformis (strain CCMP3155)</name>
    <dbReference type="NCBI Taxonomy" id="1169540"/>
    <lineage>
        <taxon>Eukaryota</taxon>
        <taxon>Sar</taxon>
        <taxon>Alveolata</taxon>
        <taxon>Colpodellida</taxon>
        <taxon>Vitrellaceae</taxon>
        <taxon>Vitrella</taxon>
    </lineage>
</organism>
<feature type="compositionally biased region" description="Pro residues" evidence="5">
    <location>
        <begin position="240"/>
        <end position="258"/>
    </location>
</feature>
<keyword evidence="3" id="KW-0804">Transcription</keyword>
<reference evidence="8 9" key="1">
    <citation type="submission" date="2014-11" db="EMBL/GenBank/DDBJ databases">
        <authorList>
            <person name="Zhu J."/>
            <person name="Qi W."/>
            <person name="Song R."/>
        </authorList>
    </citation>
    <scope>NUCLEOTIDE SEQUENCE [LARGE SCALE GENOMIC DNA]</scope>
</reference>
<dbReference type="SUPFAM" id="SSF46689">
    <property type="entry name" value="Homeodomain-like"/>
    <property type="match status" value="1"/>
</dbReference>
<feature type="region of interest" description="Disordered" evidence="5">
    <location>
        <begin position="147"/>
        <end position="171"/>
    </location>
</feature>
<feature type="region of interest" description="Disordered" evidence="5">
    <location>
        <begin position="1"/>
        <end position="101"/>
    </location>
</feature>
<dbReference type="InterPro" id="IPR017930">
    <property type="entry name" value="Myb_dom"/>
</dbReference>
<keyword evidence="9" id="KW-1185">Reference proteome</keyword>
<feature type="region of interest" description="Disordered" evidence="5">
    <location>
        <begin position="1714"/>
        <end position="1820"/>
    </location>
</feature>
<feature type="compositionally biased region" description="Basic residues" evidence="5">
    <location>
        <begin position="443"/>
        <end position="470"/>
    </location>
</feature>
<dbReference type="EMBL" id="CDMY01000558">
    <property type="protein sequence ID" value="CEM22774.1"/>
    <property type="molecule type" value="Genomic_DNA"/>
</dbReference>
<feature type="compositionally biased region" description="Basic and acidic residues" evidence="5">
    <location>
        <begin position="1259"/>
        <end position="1285"/>
    </location>
</feature>
<feature type="compositionally biased region" description="Pro residues" evidence="5">
    <location>
        <begin position="1153"/>
        <end position="1163"/>
    </location>
</feature>
<dbReference type="GO" id="GO:0042795">
    <property type="term" value="P:snRNA transcription by RNA polymerase II"/>
    <property type="evidence" value="ECO:0007669"/>
    <property type="project" value="TreeGrafter"/>
</dbReference>
<protein>
    <submittedName>
        <fullName evidence="8">Uncharacterized protein</fullName>
    </submittedName>
</protein>
<proteinExistence type="predicted"/>
<dbReference type="PROSITE" id="PS51294">
    <property type="entry name" value="HTH_MYB"/>
    <property type="match status" value="1"/>
</dbReference>
<feature type="compositionally biased region" description="Basic and acidic residues" evidence="5">
    <location>
        <begin position="862"/>
        <end position="892"/>
    </location>
</feature>
<feature type="compositionally biased region" description="Basic and acidic residues" evidence="5">
    <location>
        <begin position="1790"/>
        <end position="1814"/>
    </location>
</feature>
<keyword evidence="2" id="KW-0238">DNA-binding</keyword>
<dbReference type="InterPro" id="IPR001005">
    <property type="entry name" value="SANT/Myb"/>
</dbReference>
<keyword evidence="4" id="KW-0539">Nucleus</keyword>
<feature type="region of interest" description="Disordered" evidence="5">
    <location>
        <begin position="1059"/>
        <end position="1314"/>
    </location>
</feature>
<dbReference type="OMA" id="PECEQEA"/>
<feature type="compositionally biased region" description="Basic and acidic residues" evidence="5">
    <location>
        <begin position="1348"/>
        <end position="1357"/>
    </location>
</feature>
<feature type="compositionally biased region" description="Acidic residues" evidence="5">
    <location>
        <begin position="475"/>
        <end position="495"/>
    </location>
</feature>
<feature type="compositionally biased region" description="Pro residues" evidence="5">
    <location>
        <begin position="1184"/>
        <end position="1199"/>
    </location>
</feature>
<dbReference type="Pfam" id="PF00249">
    <property type="entry name" value="Myb_DNA-binding"/>
    <property type="match status" value="1"/>
</dbReference>
<feature type="compositionally biased region" description="Low complexity" evidence="5">
    <location>
        <begin position="1361"/>
        <end position="1382"/>
    </location>
</feature>
<feature type="compositionally biased region" description="Acidic residues" evidence="5">
    <location>
        <begin position="665"/>
        <end position="680"/>
    </location>
</feature>
<evidence type="ECO:0000256" key="1">
    <source>
        <dbReference type="ARBA" id="ARBA00023015"/>
    </source>
</evidence>
<dbReference type="GO" id="GO:0001006">
    <property type="term" value="F:RNA polymerase III type 3 promoter sequence-specific DNA binding"/>
    <property type="evidence" value="ECO:0007669"/>
    <property type="project" value="TreeGrafter"/>
</dbReference>
<feature type="compositionally biased region" description="Basic and acidic residues" evidence="5">
    <location>
        <begin position="583"/>
        <end position="593"/>
    </location>
</feature>